<dbReference type="RefSeq" id="WP_045097759.1">
    <property type="nucleotide sequence ID" value="NZ_LN614828.1"/>
</dbReference>
<feature type="transmembrane region" description="Helical" evidence="1">
    <location>
        <begin position="35"/>
        <end position="58"/>
    </location>
</feature>
<dbReference type="OrthoDB" id="128751at2"/>
<geneLocation type="plasmid" evidence="3">
    <name>LLAP10_pA</name>
</geneLocation>
<evidence type="ECO:0000313" key="2">
    <source>
        <dbReference type="EMBL" id="CEG59143.1"/>
    </source>
</evidence>
<protein>
    <recommendedName>
        <fullName evidence="4">Iron reductase</fullName>
    </recommendedName>
</protein>
<sequence length="228" mass="25099">MATEAEKVIVGGLLSALALIVPVFLFHVAPQFPGSFIGFLFGVAAATLFVLLLAYSLVKRYPWIRERFKRVLPIGTVLSFHVYAGTLGALLGIIHSGHKFQSPLGITLIILMLAVVATGFVGRYYLAQIGLELSDKQKELTILRNRYDSLVHSARNLENQAVVDPSGIALTHLLGAISDLEFSITAQDLLKKAFGRWLIVHIVTAIAMYVALALHIWSSIYYGLRWLP</sequence>
<evidence type="ECO:0008006" key="4">
    <source>
        <dbReference type="Google" id="ProtNLM"/>
    </source>
</evidence>
<keyword evidence="1" id="KW-0812">Transmembrane</keyword>
<evidence type="ECO:0000313" key="3">
    <source>
        <dbReference type="Proteomes" id="UP000032430"/>
    </source>
</evidence>
<keyword evidence="3" id="KW-1185">Reference proteome</keyword>
<dbReference type="EMBL" id="LN614828">
    <property type="protein sequence ID" value="CEG59143.1"/>
    <property type="molecule type" value="Genomic_DNA"/>
</dbReference>
<reference evidence="3" key="1">
    <citation type="submission" date="2014-09" db="EMBL/GenBank/DDBJ databases">
        <authorList>
            <person name="Gomez-Valero L."/>
        </authorList>
    </citation>
    <scope>NUCLEOTIDE SEQUENCE [LARGE SCALE GENOMIC DNA]</scope>
    <source>
        <strain evidence="3">ATCC700992</strain>
        <plasmid evidence="3">LLAP10_pA</plasmid>
    </source>
</reference>
<accession>A0A098G9J2</accession>
<feature type="transmembrane region" description="Helical" evidence="1">
    <location>
        <begin position="7"/>
        <end position="29"/>
    </location>
</feature>
<evidence type="ECO:0000256" key="1">
    <source>
        <dbReference type="SAM" id="Phobius"/>
    </source>
</evidence>
<dbReference type="KEGG" id="lfa:LFA_pA0034"/>
<organism evidence="2 3">
    <name type="scientific">Legionella fallonii LLAP-10</name>
    <dbReference type="NCBI Taxonomy" id="1212491"/>
    <lineage>
        <taxon>Bacteria</taxon>
        <taxon>Pseudomonadati</taxon>
        <taxon>Pseudomonadota</taxon>
        <taxon>Gammaproteobacteria</taxon>
        <taxon>Legionellales</taxon>
        <taxon>Legionellaceae</taxon>
        <taxon>Legionella</taxon>
    </lineage>
</organism>
<proteinExistence type="predicted"/>
<name>A0A098G9J2_9GAMM</name>
<feature type="transmembrane region" description="Helical" evidence="1">
    <location>
        <begin position="70"/>
        <end position="94"/>
    </location>
</feature>
<gene>
    <name evidence="2" type="ORF">LFA_pA0034</name>
</gene>
<feature type="transmembrane region" description="Helical" evidence="1">
    <location>
        <begin position="106"/>
        <end position="126"/>
    </location>
</feature>
<dbReference type="HOGENOM" id="CLU_096052_0_0_6"/>
<dbReference type="Proteomes" id="UP000032430">
    <property type="component" value="Plasmid II"/>
</dbReference>
<keyword evidence="1" id="KW-1133">Transmembrane helix</keyword>
<feature type="transmembrane region" description="Helical" evidence="1">
    <location>
        <begin position="197"/>
        <end position="222"/>
    </location>
</feature>
<keyword evidence="1" id="KW-0472">Membrane</keyword>
<keyword evidence="2" id="KW-0614">Plasmid</keyword>
<dbReference type="AlphaFoldDB" id="A0A098G9J2"/>